<feature type="compositionally biased region" description="Acidic residues" evidence="10">
    <location>
        <begin position="16"/>
        <end position="29"/>
    </location>
</feature>
<dbReference type="Gene3D" id="1.10.287.20">
    <property type="entry name" value="Ubiquinol-cytochrome C reductase hinge domain"/>
    <property type="match status" value="1"/>
</dbReference>
<dbReference type="GO" id="GO:0006122">
    <property type="term" value="P:mitochondrial electron transport, ubiquinol to cytochrome c"/>
    <property type="evidence" value="ECO:0007669"/>
    <property type="project" value="InterPro"/>
</dbReference>
<evidence type="ECO:0000313" key="12">
    <source>
        <dbReference type="EMBL" id="PIK55786.1"/>
    </source>
</evidence>
<keyword evidence="6" id="KW-0249">Electron transport</keyword>
<dbReference type="PANTHER" id="PTHR15336">
    <property type="entry name" value="UBIQUINOL-CYTOCHROME C REDUCTASE COMPLEX 7.8 KDA PROTEIN"/>
    <property type="match status" value="1"/>
</dbReference>
<keyword evidence="5" id="KW-0999">Mitochondrion inner membrane</keyword>
<dbReference type="InterPro" id="IPR036811">
    <property type="entry name" value="Ubol_cytC_Rdtase_hinge_dom_sf"/>
</dbReference>
<name>A0A2G8L697_STIJA</name>
<gene>
    <name evidence="12" type="ORF">BSL78_07274</name>
</gene>
<evidence type="ECO:0000256" key="2">
    <source>
        <dbReference type="ARBA" id="ARBA00006498"/>
    </source>
</evidence>
<dbReference type="EMBL" id="MRZV01000200">
    <property type="protein sequence ID" value="PIK55786.1"/>
    <property type="molecule type" value="Genomic_DNA"/>
</dbReference>
<comment type="subcellular location">
    <subcellularLocation>
        <location evidence="1">Mitochondrion inner membrane</location>
        <topology evidence="1">Peripheral membrane protein</topology>
        <orientation evidence="1">Intermembrane side</orientation>
    </subcellularLocation>
</comment>
<dbReference type="SUPFAM" id="SSF81531">
    <property type="entry name" value="Non-heme 11 kDa protein of cytochrome bc1 complex (Ubiquinol-cytochrome c reductase)"/>
    <property type="match status" value="1"/>
</dbReference>
<reference evidence="12 13" key="1">
    <citation type="journal article" date="2017" name="PLoS Biol.">
        <title>The sea cucumber genome provides insights into morphological evolution and visceral regeneration.</title>
        <authorList>
            <person name="Zhang X."/>
            <person name="Sun L."/>
            <person name="Yuan J."/>
            <person name="Sun Y."/>
            <person name="Gao Y."/>
            <person name="Zhang L."/>
            <person name="Li S."/>
            <person name="Dai H."/>
            <person name="Hamel J.F."/>
            <person name="Liu C."/>
            <person name="Yu Y."/>
            <person name="Liu S."/>
            <person name="Lin W."/>
            <person name="Guo K."/>
            <person name="Jin S."/>
            <person name="Xu P."/>
            <person name="Storey K.B."/>
            <person name="Huan P."/>
            <person name="Zhang T."/>
            <person name="Zhou Y."/>
            <person name="Zhang J."/>
            <person name="Lin C."/>
            <person name="Li X."/>
            <person name="Xing L."/>
            <person name="Huo D."/>
            <person name="Sun M."/>
            <person name="Wang L."/>
            <person name="Mercier A."/>
            <person name="Li F."/>
            <person name="Yang H."/>
            <person name="Xiang J."/>
        </authorList>
    </citation>
    <scope>NUCLEOTIDE SEQUENCE [LARGE SCALE GENOMIC DNA]</scope>
    <source>
        <strain evidence="12">Shaxun</strain>
        <tissue evidence="12">Muscle</tissue>
    </source>
</reference>
<dbReference type="InterPro" id="IPR023184">
    <property type="entry name" value="Ubol_cytC_Rdtase_hinge_dom"/>
</dbReference>
<dbReference type="FunFam" id="1.10.287.20:FF:000001">
    <property type="entry name" value="Cytochrome b-c1 complex subunit 6"/>
    <property type="match status" value="1"/>
</dbReference>
<evidence type="ECO:0000256" key="3">
    <source>
        <dbReference type="ARBA" id="ARBA00022448"/>
    </source>
</evidence>
<evidence type="ECO:0000256" key="5">
    <source>
        <dbReference type="ARBA" id="ARBA00022792"/>
    </source>
</evidence>
<comment type="caution">
    <text evidence="12">The sequence shown here is derived from an EMBL/GenBank/DDBJ whole genome shotgun (WGS) entry which is preliminary data.</text>
</comment>
<evidence type="ECO:0000256" key="6">
    <source>
        <dbReference type="ARBA" id="ARBA00022982"/>
    </source>
</evidence>
<proteinExistence type="inferred from homology"/>
<feature type="region of interest" description="Disordered" evidence="10">
    <location>
        <begin position="1"/>
        <end position="30"/>
    </location>
</feature>
<comment type="similarity">
    <text evidence="2">Belongs to the UQCRH/QCR6 family.</text>
</comment>
<accession>A0A2G8L697</accession>
<evidence type="ECO:0000256" key="1">
    <source>
        <dbReference type="ARBA" id="ARBA00004137"/>
    </source>
</evidence>
<dbReference type="GO" id="GO:0005743">
    <property type="term" value="C:mitochondrial inner membrane"/>
    <property type="evidence" value="ECO:0007669"/>
    <property type="project" value="UniProtKB-SubCell"/>
</dbReference>
<evidence type="ECO:0000256" key="10">
    <source>
        <dbReference type="SAM" id="MobiDB-lite"/>
    </source>
</evidence>
<evidence type="ECO:0000256" key="9">
    <source>
        <dbReference type="ARBA" id="ARBA00023157"/>
    </source>
</evidence>
<evidence type="ECO:0000313" key="13">
    <source>
        <dbReference type="Proteomes" id="UP000230750"/>
    </source>
</evidence>
<evidence type="ECO:0000259" key="11">
    <source>
        <dbReference type="Pfam" id="PF02320"/>
    </source>
</evidence>
<keyword evidence="4" id="KW-0679">Respiratory chain</keyword>
<dbReference type="AlphaFoldDB" id="A0A2G8L697"/>
<dbReference type="Pfam" id="PF02320">
    <property type="entry name" value="UCR_hinge"/>
    <property type="match status" value="1"/>
</dbReference>
<protein>
    <submittedName>
        <fullName evidence="12">Putative cytochrome b-c1 complex subunit 6, mitochondrial</fullName>
    </submittedName>
</protein>
<dbReference type="InterPro" id="IPR003422">
    <property type="entry name" value="Cyt_b-c1_6"/>
</dbReference>
<evidence type="ECO:0000256" key="7">
    <source>
        <dbReference type="ARBA" id="ARBA00023128"/>
    </source>
</evidence>
<organism evidence="12 13">
    <name type="scientific">Stichopus japonicus</name>
    <name type="common">Sea cucumber</name>
    <dbReference type="NCBI Taxonomy" id="307972"/>
    <lineage>
        <taxon>Eukaryota</taxon>
        <taxon>Metazoa</taxon>
        <taxon>Echinodermata</taxon>
        <taxon>Eleutherozoa</taxon>
        <taxon>Echinozoa</taxon>
        <taxon>Holothuroidea</taxon>
        <taxon>Aspidochirotacea</taxon>
        <taxon>Aspidochirotida</taxon>
        <taxon>Stichopodidae</taxon>
        <taxon>Apostichopus</taxon>
    </lineage>
</organism>
<sequence length="92" mass="10506">METSKNGVVGVRGREEEEEEEDDEDEEDLVDPRDELVEKCGEHCEKIKAELDACTERVTNKPGTEEMCTQELFDFLHCVDHCTGPKTLALYK</sequence>
<dbReference type="OrthoDB" id="405848at2759"/>
<evidence type="ECO:0000256" key="8">
    <source>
        <dbReference type="ARBA" id="ARBA00023136"/>
    </source>
</evidence>
<dbReference type="PANTHER" id="PTHR15336:SF0">
    <property type="entry name" value="CYTOCHROME B-C1 COMPLEX SUBUNIT 6, MITOCHONDRIAL"/>
    <property type="match status" value="1"/>
</dbReference>
<keyword evidence="3" id="KW-0813">Transport</keyword>
<keyword evidence="9" id="KW-1015">Disulfide bond</keyword>
<keyword evidence="13" id="KW-1185">Reference proteome</keyword>
<dbReference type="Proteomes" id="UP000230750">
    <property type="component" value="Unassembled WGS sequence"/>
</dbReference>
<keyword evidence="8" id="KW-0472">Membrane</keyword>
<keyword evidence="7" id="KW-0496">Mitochondrion</keyword>
<dbReference type="STRING" id="307972.A0A2G8L697"/>
<evidence type="ECO:0000256" key="4">
    <source>
        <dbReference type="ARBA" id="ARBA00022660"/>
    </source>
</evidence>
<feature type="domain" description="Ubiquinol-cytochrome C reductase hinge" evidence="11">
    <location>
        <begin position="31"/>
        <end position="87"/>
    </location>
</feature>